<name>A0A844DBF1_9BURK</name>
<dbReference type="Proteomes" id="UP000439986">
    <property type="component" value="Unassembled WGS sequence"/>
</dbReference>
<sequence>MEPRSLGTQVTQFEERSRIEFTEIGWNLLSNKTTEFYASLYAETRRECVMRSEGLATNLYSEVDVERAALRLDFQRFVSRRRTQSFFRLGTMTGSLLSGIFGNWAFSDINNGHPSMLPWCLLIFSVVLTTALYHLQVLREIEP</sequence>
<accession>A0A844DBF1</accession>
<evidence type="ECO:0000313" key="3">
    <source>
        <dbReference type="Proteomes" id="UP000439986"/>
    </source>
</evidence>
<protein>
    <submittedName>
        <fullName evidence="2">Uncharacterized protein</fullName>
    </submittedName>
</protein>
<evidence type="ECO:0000313" key="2">
    <source>
        <dbReference type="EMBL" id="MRW85060.1"/>
    </source>
</evidence>
<dbReference type="RefSeq" id="WP_154358100.1">
    <property type="nucleotide sequence ID" value="NZ_WKJL01000008.1"/>
</dbReference>
<organism evidence="2 3">
    <name type="scientific">Duganella aquatilis</name>
    <dbReference type="NCBI Taxonomy" id="2666082"/>
    <lineage>
        <taxon>Bacteria</taxon>
        <taxon>Pseudomonadati</taxon>
        <taxon>Pseudomonadota</taxon>
        <taxon>Betaproteobacteria</taxon>
        <taxon>Burkholderiales</taxon>
        <taxon>Oxalobacteraceae</taxon>
        <taxon>Telluria group</taxon>
        <taxon>Duganella</taxon>
    </lineage>
</organism>
<reference evidence="2 3" key="1">
    <citation type="submission" date="2019-11" db="EMBL/GenBank/DDBJ databases">
        <title>Novel species isolated from a subtropical stream in China.</title>
        <authorList>
            <person name="Lu H."/>
        </authorList>
    </citation>
    <scope>NUCLEOTIDE SEQUENCE [LARGE SCALE GENOMIC DNA]</scope>
    <source>
        <strain evidence="2 3">FT26W</strain>
    </source>
</reference>
<dbReference type="AlphaFoldDB" id="A0A844DBF1"/>
<feature type="transmembrane region" description="Helical" evidence="1">
    <location>
        <begin position="116"/>
        <end position="135"/>
    </location>
</feature>
<gene>
    <name evidence="2" type="ORF">GJ698_13310</name>
</gene>
<proteinExistence type="predicted"/>
<keyword evidence="3" id="KW-1185">Reference proteome</keyword>
<comment type="caution">
    <text evidence="2">The sequence shown here is derived from an EMBL/GenBank/DDBJ whole genome shotgun (WGS) entry which is preliminary data.</text>
</comment>
<feature type="transmembrane region" description="Helical" evidence="1">
    <location>
        <begin position="86"/>
        <end position="104"/>
    </location>
</feature>
<dbReference type="EMBL" id="WKJL01000008">
    <property type="protein sequence ID" value="MRW85060.1"/>
    <property type="molecule type" value="Genomic_DNA"/>
</dbReference>
<keyword evidence="1" id="KW-1133">Transmembrane helix</keyword>
<evidence type="ECO:0000256" key="1">
    <source>
        <dbReference type="SAM" id="Phobius"/>
    </source>
</evidence>
<keyword evidence="1" id="KW-0472">Membrane</keyword>
<keyword evidence="1" id="KW-0812">Transmembrane</keyword>